<accession>A0A1Y2B3E7</accession>
<organism evidence="1 2">
    <name type="scientific">Rhizoclosmatium globosum</name>
    <dbReference type="NCBI Taxonomy" id="329046"/>
    <lineage>
        <taxon>Eukaryota</taxon>
        <taxon>Fungi</taxon>
        <taxon>Fungi incertae sedis</taxon>
        <taxon>Chytridiomycota</taxon>
        <taxon>Chytridiomycota incertae sedis</taxon>
        <taxon>Chytridiomycetes</taxon>
        <taxon>Chytridiales</taxon>
        <taxon>Chytriomycetaceae</taxon>
        <taxon>Rhizoclosmatium</taxon>
    </lineage>
</organism>
<gene>
    <name evidence="1" type="ORF">BCR33DRAFT_578279</name>
</gene>
<evidence type="ECO:0000313" key="2">
    <source>
        <dbReference type="Proteomes" id="UP000193642"/>
    </source>
</evidence>
<dbReference type="Proteomes" id="UP000193642">
    <property type="component" value="Unassembled WGS sequence"/>
</dbReference>
<comment type="caution">
    <text evidence="1">The sequence shown here is derived from an EMBL/GenBank/DDBJ whole genome shotgun (WGS) entry which is preliminary data.</text>
</comment>
<dbReference type="AlphaFoldDB" id="A0A1Y2B3E7"/>
<sequence>MRIKLKPRRGLTVLLTAAALVFMLSWLGWLRWLTRREVKVDGVDHSQEPGLESVLEDSKGSKGANDRLARALVSNSDWEPRHLVDLRAKDKVDYGECGAWNSLAFFSDAGPILHCAALDSLASKLVLDPQSSYLDKIRKVRTATNNLRHSNNPRMWNFIDRETPRPLVVNNPELLTEITKQKQYRLLEDRNPTRMESDALLKWSNMTTPIILRPSDSNASNTASSIQCGIIDKDIPQRYCDVQNIALKLDTLPVIPSSHKGQDLPLAFGGLEALCHLDENSWFGRGFGGGAAGWMFGTS</sequence>
<reference evidence="1 2" key="1">
    <citation type="submission" date="2016-07" db="EMBL/GenBank/DDBJ databases">
        <title>Pervasive Adenine N6-methylation of Active Genes in Fungi.</title>
        <authorList>
            <consortium name="DOE Joint Genome Institute"/>
            <person name="Mondo S.J."/>
            <person name="Dannebaum R.O."/>
            <person name="Kuo R.C."/>
            <person name="Labutti K."/>
            <person name="Haridas S."/>
            <person name="Kuo A."/>
            <person name="Salamov A."/>
            <person name="Ahrendt S.R."/>
            <person name="Lipzen A."/>
            <person name="Sullivan W."/>
            <person name="Andreopoulos W.B."/>
            <person name="Clum A."/>
            <person name="Lindquist E."/>
            <person name="Daum C."/>
            <person name="Ramamoorthy G.K."/>
            <person name="Gryganskyi A."/>
            <person name="Culley D."/>
            <person name="Magnuson J.K."/>
            <person name="James T.Y."/>
            <person name="O'Malley M.A."/>
            <person name="Stajich J.E."/>
            <person name="Spatafora J.W."/>
            <person name="Visel A."/>
            <person name="Grigoriev I.V."/>
        </authorList>
    </citation>
    <scope>NUCLEOTIDE SEQUENCE [LARGE SCALE GENOMIC DNA]</scope>
    <source>
        <strain evidence="1 2">JEL800</strain>
    </source>
</reference>
<dbReference type="OrthoDB" id="2174396at2759"/>
<name>A0A1Y2B3E7_9FUNG</name>
<protein>
    <submittedName>
        <fullName evidence="1">Uncharacterized protein</fullName>
    </submittedName>
</protein>
<keyword evidence="2" id="KW-1185">Reference proteome</keyword>
<evidence type="ECO:0000313" key="1">
    <source>
        <dbReference type="EMBL" id="ORY29246.1"/>
    </source>
</evidence>
<dbReference type="EMBL" id="MCGO01000089">
    <property type="protein sequence ID" value="ORY29246.1"/>
    <property type="molecule type" value="Genomic_DNA"/>
</dbReference>
<proteinExistence type="predicted"/>